<name>A0A1I8A251_9BILA</name>
<reference evidence="3" key="1">
    <citation type="submission" date="2016-11" db="UniProtKB">
        <authorList>
            <consortium name="WormBaseParasite"/>
        </authorList>
    </citation>
    <scope>IDENTIFICATION</scope>
</reference>
<feature type="transmembrane region" description="Helical" evidence="1">
    <location>
        <begin position="42"/>
        <end position="64"/>
    </location>
</feature>
<organism evidence="2 3">
    <name type="scientific">Steinernema glaseri</name>
    <dbReference type="NCBI Taxonomy" id="37863"/>
    <lineage>
        <taxon>Eukaryota</taxon>
        <taxon>Metazoa</taxon>
        <taxon>Ecdysozoa</taxon>
        <taxon>Nematoda</taxon>
        <taxon>Chromadorea</taxon>
        <taxon>Rhabditida</taxon>
        <taxon>Tylenchina</taxon>
        <taxon>Panagrolaimomorpha</taxon>
        <taxon>Strongyloidoidea</taxon>
        <taxon>Steinernematidae</taxon>
        <taxon>Steinernema</taxon>
    </lineage>
</organism>
<evidence type="ECO:0000256" key="1">
    <source>
        <dbReference type="SAM" id="Phobius"/>
    </source>
</evidence>
<keyword evidence="2" id="KW-1185">Reference proteome</keyword>
<feature type="transmembrane region" description="Helical" evidence="1">
    <location>
        <begin position="12"/>
        <end position="30"/>
    </location>
</feature>
<keyword evidence="1" id="KW-0812">Transmembrane</keyword>
<accession>A0A1I8A251</accession>
<evidence type="ECO:0000313" key="3">
    <source>
        <dbReference type="WBParaSite" id="L893_g31819.t1"/>
    </source>
</evidence>
<keyword evidence="1" id="KW-1133">Transmembrane helix</keyword>
<dbReference type="WBParaSite" id="L893_g31819.t1">
    <property type="protein sequence ID" value="L893_g31819.t1"/>
    <property type="gene ID" value="L893_g31819"/>
</dbReference>
<sequence length="91" mass="10067">MPKTCCARGQTRFSTALIHSFCLVGASLIERWFVSSLCRRSVFSYSPVVMLNFSISAILAINWAEPWASSDSGIWQGTTDSKDKFLALLEG</sequence>
<proteinExistence type="predicted"/>
<dbReference type="AlphaFoldDB" id="A0A1I8A251"/>
<evidence type="ECO:0000313" key="2">
    <source>
        <dbReference type="Proteomes" id="UP000095287"/>
    </source>
</evidence>
<protein>
    <submittedName>
        <fullName evidence="3">Secreted protein</fullName>
    </submittedName>
</protein>
<keyword evidence="1" id="KW-0472">Membrane</keyword>
<dbReference type="Proteomes" id="UP000095287">
    <property type="component" value="Unplaced"/>
</dbReference>